<organism evidence="14 15">
    <name type="scientific">Cyprinus carpio</name>
    <name type="common">Common carp</name>
    <dbReference type="NCBI Taxonomy" id="7962"/>
    <lineage>
        <taxon>Eukaryota</taxon>
        <taxon>Metazoa</taxon>
        <taxon>Chordata</taxon>
        <taxon>Craniata</taxon>
        <taxon>Vertebrata</taxon>
        <taxon>Euteleostomi</taxon>
        <taxon>Actinopterygii</taxon>
        <taxon>Neopterygii</taxon>
        <taxon>Teleostei</taxon>
        <taxon>Ostariophysi</taxon>
        <taxon>Cypriniformes</taxon>
        <taxon>Cyprinidae</taxon>
        <taxon>Cyprininae</taxon>
        <taxon>Cyprinus</taxon>
    </lineage>
</organism>
<dbReference type="Proteomes" id="UP000694700">
    <property type="component" value="Unplaced"/>
</dbReference>
<evidence type="ECO:0000256" key="6">
    <source>
        <dbReference type="ARBA" id="ARBA00023136"/>
    </source>
</evidence>
<feature type="compositionally biased region" description="Basic and acidic residues" evidence="10">
    <location>
        <begin position="403"/>
        <end position="413"/>
    </location>
</feature>
<dbReference type="SMART" id="SM00181">
    <property type="entry name" value="EGF"/>
    <property type="match status" value="2"/>
</dbReference>
<name>A0A8C1VJ69_CYPCA</name>
<dbReference type="AlphaFoldDB" id="A0A8C1VJ69"/>
<evidence type="ECO:0000256" key="3">
    <source>
        <dbReference type="ARBA" id="ARBA00022536"/>
    </source>
</evidence>
<feature type="domain" description="EGF-like" evidence="13">
    <location>
        <begin position="60"/>
        <end position="100"/>
    </location>
</feature>
<evidence type="ECO:0000256" key="4">
    <source>
        <dbReference type="ARBA" id="ARBA00022729"/>
    </source>
</evidence>
<dbReference type="InterPro" id="IPR036364">
    <property type="entry name" value="SEA_dom_sf"/>
</dbReference>
<evidence type="ECO:0000256" key="2">
    <source>
        <dbReference type="ARBA" id="ARBA00022475"/>
    </source>
</evidence>
<evidence type="ECO:0000256" key="7">
    <source>
        <dbReference type="ARBA" id="ARBA00023157"/>
    </source>
</evidence>
<comment type="subcellular location">
    <subcellularLocation>
        <location evidence="1">Cell membrane</location>
    </subcellularLocation>
</comment>
<dbReference type="PANTHER" id="PTHR24037:SF7">
    <property type="entry name" value="FLOCCULATION PROTEIN FLO11 ISOFORM X1-RELATED"/>
    <property type="match status" value="1"/>
</dbReference>
<dbReference type="Gene3D" id="3.30.70.960">
    <property type="entry name" value="SEA domain"/>
    <property type="match status" value="1"/>
</dbReference>
<dbReference type="InterPro" id="IPR000082">
    <property type="entry name" value="SEA_dom"/>
</dbReference>
<dbReference type="Ensembl" id="ENSCCRT00015054901.1">
    <property type="protein sequence ID" value="ENSCCRP00015053129.1"/>
    <property type="gene ID" value="ENSCCRG00015021936.1"/>
</dbReference>
<dbReference type="SMART" id="SM00200">
    <property type="entry name" value="SEA"/>
    <property type="match status" value="1"/>
</dbReference>
<evidence type="ECO:0000256" key="11">
    <source>
        <dbReference type="SAM" id="Phobius"/>
    </source>
</evidence>
<accession>A0A8C1VJ69</accession>
<dbReference type="GO" id="GO:0005886">
    <property type="term" value="C:plasma membrane"/>
    <property type="evidence" value="ECO:0007669"/>
    <property type="project" value="UniProtKB-SubCell"/>
</dbReference>
<dbReference type="SUPFAM" id="SSF82671">
    <property type="entry name" value="SEA domain"/>
    <property type="match status" value="1"/>
</dbReference>
<comment type="caution">
    <text evidence="9">Lacks conserved residue(s) required for the propagation of feature annotation.</text>
</comment>
<dbReference type="Pfam" id="PF01390">
    <property type="entry name" value="SEA"/>
    <property type="match status" value="1"/>
</dbReference>
<evidence type="ECO:0000313" key="15">
    <source>
        <dbReference type="Proteomes" id="UP000694700"/>
    </source>
</evidence>
<keyword evidence="7" id="KW-1015">Disulfide bond</keyword>
<feature type="region of interest" description="Disordered" evidence="10">
    <location>
        <begin position="388"/>
        <end position="413"/>
    </location>
</feature>
<feature type="domain" description="SEA" evidence="12">
    <location>
        <begin position="101"/>
        <end position="210"/>
    </location>
</feature>
<keyword evidence="4" id="KW-0732">Signal</keyword>
<protein>
    <submittedName>
        <fullName evidence="14">Mucin 13b, cell surface associated</fullName>
    </submittedName>
</protein>
<keyword evidence="2" id="KW-1003">Cell membrane</keyword>
<evidence type="ECO:0000259" key="12">
    <source>
        <dbReference type="PROSITE" id="PS50024"/>
    </source>
</evidence>
<evidence type="ECO:0000256" key="1">
    <source>
        <dbReference type="ARBA" id="ARBA00004236"/>
    </source>
</evidence>
<keyword evidence="11" id="KW-1133">Transmembrane helix</keyword>
<evidence type="ECO:0000256" key="10">
    <source>
        <dbReference type="SAM" id="MobiDB-lite"/>
    </source>
</evidence>
<evidence type="ECO:0000256" key="5">
    <source>
        <dbReference type="ARBA" id="ARBA00022737"/>
    </source>
</evidence>
<keyword evidence="11" id="KW-0812">Transmembrane</keyword>
<reference evidence="14" key="1">
    <citation type="submission" date="2025-08" db="UniProtKB">
        <authorList>
            <consortium name="Ensembl"/>
        </authorList>
    </citation>
    <scope>IDENTIFICATION</scope>
</reference>
<dbReference type="PROSITE" id="PS50024">
    <property type="entry name" value="SEA"/>
    <property type="match status" value="1"/>
</dbReference>
<sequence>MNILSLFYLSDPEGSGTDTTDTPATTKQGTHIFIASSSTTKSVTIGSECPTRITILFIHLTGPCDSSPCIGDSTCEARFDGTFVCICRPGLVYNQISGCIQTKIFPGSLTLSEMFKPEMTDRKSEEFQIVSNRIENELSIVLNGNGYIRSIVLSLRQGSIIAEVQNFYDMSSTVTKELVESQIREAITENKISGATEFKENSVCDLGACDNTTTKCEELVSGVAMCTCKEGYVRSESTSQACLACPNGQKAVDSKICEKCPFGYAGFNCNDPYLLVVIVVSTVLGALLIIFIVALIVVSFRNQKEDSSSEVDFSSSYGNKELHKPTGIPRIPRANPEASWKSNNLEMTDSGSNQALVIRDRPESKARYTGFDEDMSYRGHAPPAYSGYGGRGVDNGGVHNPYFRHDDDRMHRY</sequence>
<feature type="transmembrane region" description="Helical" evidence="11">
    <location>
        <begin position="273"/>
        <end position="298"/>
    </location>
</feature>
<keyword evidence="5" id="KW-0677">Repeat</keyword>
<evidence type="ECO:0000256" key="8">
    <source>
        <dbReference type="ARBA" id="ARBA00023180"/>
    </source>
</evidence>
<evidence type="ECO:0000313" key="14">
    <source>
        <dbReference type="Ensembl" id="ENSCCRP00015053129.1"/>
    </source>
</evidence>
<evidence type="ECO:0000256" key="9">
    <source>
        <dbReference type="PROSITE-ProRule" id="PRU00076"/>
    </source>
</evidence>
<evidence type="ECO:0000259" key="13">
    <source>
        <dbReference type="PROSITE" id="PS50026"/>
    </source>
</evidence>
<keyword evidence="8" id="KW-0325">Glycoprotein</keyword>
<proteinExistence type="predicted"/>
<dbReference type="InterPro" id="IPR000742">
    <property type="entry name" value="EGF"/>
</dbReference>
<dbReference type="PANTHER" id="PTHR24037">
    <property type="entry name" value="HEART DEVELOPMENT PROTEIN WITH EGF-LIKE DOMAINS 1"/>
    <property type="match status" value="1"/>
</dbReference>
<keyword evidence="6 11" id="KW-0472">Membrane</keyword>
<dbReference type="PROSITE" id="PS50026">
    <property type="entry name" value="EGF_3"/>
    <property type="match status" value="1"/>
</dbReference>
<keyword evidence="3 9" id="KW-0245">EGF-like domain</keyword>